<dbReference type="STRING" id="1794912.AXX12_05235"/>
<dbReference type="Proteomes" id="UP000076268">
    <property type="component" value="Unassembled WGS sequence"/>
</dbReference>
<protein>
    <recommendedName>
        <fullName evidence="3 9">DNA repair protein RecN</fullName>
    </recommendedName>
    <alternativeName>
        <fullName evidence="8 9">Recombination protein N</fullName>
    </alternativeName>
</protein>
<dbReference type="InterPro" id="IPR003395">
    <property type="entry name" value="RecF/RecN/SMC_N"/>
</dbReference>
<feature type="domain" description="RecF/RecN/SMC N-terminal" evidence="11">
    <location>
        <begin position="1"/>
        <end position="502"/>
    </location>
</feature>
<dbReference type="GO" id="GO:0005524">
    <property type="term" value="F:ATP binding"/>
    <property type="evidence" value="ECO:0007669"/>
    <property type="project" value="UniProtKB-KW"/>
</dbReference>
<keyword evidence="6" id="KW-0067">ATP-binding</keyword>
<dbReference type="PIRSF" id="PIRSF003128">
    <property type="entry name" value="RecN"/>
    <property type="match status" value="1"/>
</dbReference>
<dbReference type="EMBL" id="LSGP01000013">
    <property type="protein sequence ID" value="KYZ77512.1"/>
    <property type="molecule type" value="Genomic_DNA"/>
</dbReference>
<evidence type="ECO:0000256" key="3">
    <source>
        <dbReference type="ARBA" id="ARBA00021315"/>
    </source>
</evidence>
<dbReference type="GO" id="GO:0006281">
    <property type="term" value="P:DNA repair"/>
    <property type="evidence" value="ECO:0007669"/>
    <property type="project" value="UniProtKB-KW"/>
</dbReference>
<dbReference type="InterPro" id="IPR027417">
    <property type="entry name" value="P-loop_NTPase"/>
</dbReference>
<comment type="caution">
    <text evidence="12">The sequence shown here is derived from an EMBL/GenBank/DDBJ whole genome shotgun (WGS) entry which is preliminary data.</text>
</comment>
<evidence type="ECO:0000256" key="10">
    <source>
        <dbReference type="SAM" id="Coils"/>
    </source>
</evidence>
<evidence type="ECO:0000256" key="2">
    <source>
        <dbReference type="ARBA" id="ARBA00009441"/>
    </source>
</evidence>
<dbReference type="OrthoDB" id="9806954at2"/>
<proteinExistence type="inferred from homology"/>
<dbReference type="PANTHER" id="PTHR11059:SF0">
    <property type="entry name" value="DNA REPAIR PROTEIN RECN"/>
    <property type="match status" value="1"/>
</dbReference>
<accession>A0A154BUA5</accession>
<evidence type="ECO:0000256" key="9">
    <source>
        <dbReference type="PIRNR" id="PIRNR003128"/>
    </source>
</evidence>
<keyword evidence="5 9" id="KW-0227">DNA damage</keyword>
<reference evidence="12 13" key="1">
    <citation type="submission" date="2016-02" db="EMBL/GenBank/DDBJ databases">
        <title>Anaerosporomusa subterraneum gen. nov., sp. nov., a spore-forming obligate anaerobe isolated from saprolite.</title>
        <authorList>
            <person name="Choi J.K."/>
            <person name="Shah M."/>
            <person name="Yee N."/>
        </authorList>
    </citation>
    <scope>NUCLEOTIDE SEQUENCE [LARGE SCALE GENOMIC DNA]</scope>
    <source>
        <strain evidence="12 13">RU4</strain>
    </source>
</reference>
<evidence type="ECO:0000256" key="7">
    <source>
        <dbReference type="ARBA" id="ARBA00023204"/>
    </source>
</evidence>
<dbReference type="GO" id="GO:0006310">
    <property type="term" value="P:DNA recombination"/>
    <property type="evidence" value="ECO:0007669"/>
    <property type="project" value="InterPro"/>
</dbReference>
<dbReference type="Gene3D" id="3.40.50.300">
    <property type="entry name" value="P-loop containing nucleotide triphosphate hydrolases"/>
    <property type="match status" value="2"/>
</dbReference>
<dbReference type="CDD" id="cd03241">
    <property type="entry name" value="ABC_RecN"/>
    <property type="match status" value="2"/>
</dbReference>
<organism evidence="12 13">
    <name type="scientific">Anaerosporomusa subterranea</name>
    <dbReference type="NCBI Taxonomy" id="1794912"/>
    <lineage>
        <taxon>Bacteria</taxon>
        <taxon>Bacillati</taxon>
        <taxon>Bacillota</taxon>
        <taxon>Negativicutes</taxon>
        <taxon>Acetonemataceae</taxon>
        <taxon>Anaerosporomusa</taxon>
    </lineage>
</organism>
<evidence type="ECO:0000256" key="5">
    <source>
        <dbReference type="ARBA" id="ARBA00022763"/>
    </source>
</evidence>
<dbReference type="GO" id="GO:0043590">
    <property type="term" value="C:bacterial nucleoid"/>
    <property type="evidence" value="ECO:0007669"/>
    <property type="project" value="TreeGrafter"/>
</dbReference>
<gene>
    <name evidence="12" type="ORF">AXX12_05235</name>
</gene>
<evidence type="ECO:0000256" key="8">
    <source>
        <dbReference type="ARBA" id="ARBA00033408"/>
    </source>
</evidence>
<keyword evidence="4" id="KW-0547">Nucleotide-binding</keyword>
<keyword evidence="7 9" id="KW-0234">DNA repair</keyword>
<feature type="coiled-coil region" evidence="10">
    <location>
        <begin position="346"/>
        <end position="373"/>
    </location>
</feature>
<evidence type="ECO:0000313" key="12">
    <source>
        <dbReference type="EMBL" id="KYZ77512.1"/>
    </source>
</evidence>
<dbReference type="GO" id="GO:0009432">
    <property type="term" value="P:SOS response"/>
    <property type="evidence" value="ECO:0007669"/>
    <property type="project" value="TreeGrafter"/>
</dbReference>
<keyword evidence="13" id="KW-1185">Reference proteome</keyword>
<dbReference type="PANTHER" id="PTHR11059">
    <property type="entry name" value="DNA REPAIR PROTEIN RECN"/>
    <property type="match status" value="1"/>
</dbReference>
<keyword evidence="10" id="KW-0175">Coiled coil</keyword>
<evidence type="ECO:0000256" key="6">
    <source>
        <dbReference type="ARBA" id="ARBA00022840"/>
    </source>
</evidence>
<evidence type="ECO:0000259" key="11">
    <source>
        <dbReference type="Pfam" id="PF02463"/>
    </source>
</evidence>
<dbReference type="Pfam" id="PF02463">
    <property type="entry name" value="SMC_N"/>
    <property type="match status" value="1"/>
</dbReference>
<dbReference type="InterPro" id="IPR004604">
    <property type="entry name" value="DNA_recomb/repair_RecN"/>
</dbReference>
<dbReference type="NCBIfam" id="TIGR00634">
    <property type="entry name" value="recN"/>
    <property type="match status" value="1"/>
</dbReference>
<dbReference type="AlphaFoldDB" id="A0A154BUA5"/>
<comment type="function">
    <text evidence="1 9">May be involved in recombinational repair of damaged DNA.</text>
</comment>
<evidence type="ECO:0000256" key="4">
    <source>
        <dbReference type="ARBA" id="ARBA00022741"/>
    </source>
</evidence>
<evidence type="ECO:0000313" key="13">
    <source>
        <dbReference type="Proteomes" id="UP000076268"/>
    </source>
</evidence>
<comment type="similarity">
    <text evidence="2 9">Belongs to the RecN family.</text>
</comment>
<name>A0A154BUA5_ANASB</name>
<dbReference type="RefSeq" id="WP_066239988.1">
    <property type="nucleotide sequence ID" value="NZ_LSGP01000013.1"/>
</dbReference>
<dbReference type="FunFam" id="3.40.50.300:FF:000319">
    <property type="entry name" value="DNA repair protein RecN"/>
    <property type="match status" value="1"/>
</dbReference>
<dbReference type="SUPFAM" id="SSF52540">
    <property type="entry name" value="P-loop containing nucleoside triphosphate hydrolases"/>
    <property type="match status" value="2"/>
</dbReference>
<sequence>MLKTLTVNNFALIDHVQIAFAPGLNILTGETGAGKSILIDALSAILGERASVDSIRRDCDYFRVEAVFDISGSQALAGLLDEQGVTCEEDTLIISRRLTRSGKNTVTVNGCQIPLVVLRQIGELLIDMHGQHENQALLRPQAHLALIDEYADKVEPILADYKSAYQQWQQIHAELADHETRSRERERRIEMLLWQTEEIEQAELRLGEDEQWQQEIRLLANVEKIVHAVSHSYILLKQGERGSAVLSALGEIRRELEAAVRYDESLRPKAEALTECLYQLDDIASDLRQYADGIDSDPGRLQKLEDRMAVIQNLKKKYGSTIAEILVYQQQAVTELEALQQTGHTVEQLAAKGQELEDKLTHLSARLDQERRQAAAELETAVTLQLRDLGMANAVFSVAISFIDKFLSTGRNEVICLFSANRGEDPKPLQKVASGGELSRIALAIKSVSAYKDSVGTVIFDEVDAGIGGKTAQMVAEKIAFVASSKQVLCITHSPAIASMADIHFLAEKVVDSDRTITLVRQLAPPDRMLELARMVAGDNTTQIAVENARQMIETAIKKKEKWTNEV</sequence>
<evidence type="ECO:0000256" key="1">
    <source>
        <dbReference type="ARBA" id="ARBA00003618"/>
    </source>
</evidence>